<dbReference type="WBParaSite" id="PgR011_g028_t29">
    <property type="protein sequence ID" value="PgR011_g028_t29"/>
    <property type="gene ID" value="PgR011_g028"/>
</dbReference>
<evidence type="ECO:0000313" key="2">
    <source>
        <dbReference type="WBParaSite" id="PgR011_g028_t29"/>
    </source>
</evidence>
<evidence type="ECO:0000313" key="1">
    <source>
        <dbReference type="Proteomes" id="UP000887569"/>
    </source>
</evidence>
<name>A0A915AMU3_PARUN</name>
<reference evidence="2" key="1">
    <citation type="submission" date="2022-11" db="UniProtKB">
        <authorList>
            <consortium name="WormBaseParasite"/>
        </authorList>
    </citation>
    <scope>IDENTIFICATION</scope>
</reference>
<keyword evidence="1" id="KW-1185">Reference proteome</keyword>
<organism evidence="1 2">
    <name type="scientific">Parascaris univalens</name>
    <name type="common">Nematode worm</name>
    <dbReference type="NCBI Taxonomy" id="6257"/>
    <lineage>
        <taxon>Eukaryota</taxon>
        <taxon>Metazoa</taxon>
        <taxon>Ecdysozoa</taxon>
        <taxon>Nematoda</taxon>
        <taxon>Chromadorea</taxon>
        <taxon>Rhabditida</taxon>
        <taxon>Spirurina</taxon>
        <taxon>Ascaridomorpha</taxon>
        <taxon>Ascaridoidea</taxon>
        <taxon>Ascarididae</taxon>
        <taxon>Parascaris</taxon>
    </lineage>
</organism>
<dbReference type="AlphaFoldDB" id="A0A915AMU3"/>
<protein>
    <submittedName>
        <fullName evidence="2">VWFA domain-containing protein</fullName>
    </submittedName>
</protein>
<dbReference type="Proteomes" id="UP000887569">
    <property type="component" value="Unplaced"/>
</dbReference>
<proteinExistence type="predicted"/>
<accession>A0A915AMU3</accession>
<sequence>LFIVHQLYISEKFSCSASRNIRSQFLIFPSLCRSGDISERLFEKQTF</sequence>